<dbReference type="SUPFAM" id="SSF53822">
    <property type="entry name" value="Periplasmic binding protein-like I"/>
    <property type="match status" value="1"/>
</dbReference>
<dbReference type="InterPro" id="IPR011990">
    <property type="entry name" value="TPR-like_helical_dom_sf"/>
</dbReference>
<comment type="similarity">
    <text evidence="1">Belongs to the leucine-binding protein family.</text>
</comment>
<feature type="domain" description="Leucine-binding protein" evidence="4">
    <location>
        <begin position="252"/>
        <end position="575"/>
    </location>
</feature>
<dbReference type="EMBL" id="JACQXR010000008">
    <property type="protein sequence ID" value="MBI4725735.1"/>
    <property type="molecule type" value="Genomic_DNA"/>
</dbReference>
<feature type="region of interest" description="Disordered" evidence="3">
    <location>
        <begin position="583"/>
        <end position="625"/>
    </location>
</feature>
<dbReference type="Proteomes" id="UP000736328">
    <property type="component" value="Unassembled WGS sequence"/>
</dbReference>
<dbReference type="PROSITE" id="PS51257">
    <property type="entry name" value="PROKAR_LIPOPROTEIN"/>
    <property type="match status" value="1"/>
</dbReference>
<dbReference type="PANTHER" id="PTHR30483:SF6">
    <property type="entry name" value="PERIPLASMIC BINDING PROTEIN OF ABC TRANSPORTER FOR NATURAL AMINO ACIDS"/>
    <property type="match status" value="1"/>
</dbReference>
<dbReference type="AlphaFoldDB" id="A0A933MJJ4"/>
<keyword evidence="2" id="KW-0732">Signal</keyword>
<feature type="compositionally biased region" description="Basic and acidic residues" evidence="3">
    <location>
        <begin position="593"/>
        <end position="615"/>
    </location>
</feature>
<accession>A0A933MJJ4</accession>
<dbReference type="PANTHER" id="PTHR30483">
    <property type="entry name" value="LEUCINE-SPECIFIC-BINDING PROTEIN"/>
    <property type="match status" value="1"/>
</dbReference>
<gene>
    <name evidence="5" type="ORF">HY768_00670</name>
</gene>
<dbReference type="Pfam" id="PF13174">
    <property type="entry name" value="TPR_6"/>
    <property type="match status" value="1"/>
</dbReference>
<evidence type="ECO:0000259" key="4">
    <source>
        <dbReference type="Pfam" id="PF13458"/>
    </source>
</evidence>
<comment type="caution">
    <text evidence="5">The sequence shown here is derived from an EMBL/GenBank/DDBJ whole genome shotgun (WGS) entry which is preliminary data.</text>
</comment>
<evidence type="ECO:0000256" key="2">
    <source>
        <dbReference type="ARBA" id="ARBA00022729"/>
    </source>
</evidence>
<dbReference type="Gene3D" id="3.40.50.2300">
    <property type="match status" value="2"/>
</dbReference>
<dbReference type="Pfam" id="PF13458">
    <property type="entry name" value="Peripla_BP_6"/>
    <property type="match status" value="1"/>
</dbReference>
<reference evidence="5" key="1">
    <citation type="submission" date="2020-07" db="EMBL/GenBank/DDBJ databases">
        <title>Huge and variable diversity of episymbiotic CPR bacteria and DPANN archaea in groundwater ecosystems.</title>
        <authorList>
            <person name="He C.Y."/>
            <person name="Keren R."/>
            <person name="Whittaker M."/>
            <person name="Farag I.F."/>
            <person name="Doudna J."/>
            <person name="Cate J.H.D."/>
            <person name="Banfield J.F."/>
        </authorList>
    </citation>
    <scope>NUCLEOTIDE SEQUENCE</scope>
    <source>
        <strain evidence="5">NC_groundwater_1520_Pr4_B-0.1um_53_5</strain>
    </source>
</reference>
<dbReference type="InterPro" id="IPR028082">
    <property type="entry name" value="Peripla_BP_I"/>
</dbReference>
<organism evidence="5 6">
    <name type="scientific">candidate division TA06 bacterium</name>
    <dbReference type="NCBI Taxonomy" id="2250710"/>
    <lineage>
        <taxon>Bacteria</taxon>
        <taxon>Bacteria division TA06</taxon>
    </lineage>
</organism>
<sequence length="625" mass="67547">MKKYGVILLCFLAVSCQTFKPAVDKKTPVSKDQQAKEELRQKKETEAAGILDKAKSQYSERKPAEAAETLQQLLARYPETASAVEALYLTALYRFEIRQIDLALQNGFKLTDKYPDSELWVKTKKVLGDCYTENRDYVKAGQQYLEGMAKAKAPEGRETLRLPLLSLINEKLSAGELRILYKAYSDAETAPAMGLRLCKLELEAKNVPEAKKLLSDLSKKYPGSGEAGTANLLLSQLSGDNAIIPAVPVEKKIGLLAPLSGKFGEFGQAVQNGVELAFEEYNQTAVEKFKLVAADSKGDAIDAVKQTRYLADSSKVMGLIGEVLSGATIAAAGVADALGVPLLSPTATDDRISTIGPCIFQLNPSLSWQGPAVAQYAVKARGFKALAMLYPDEGAWESVAQAFAKEAAKLGARLVYSQSYTPGATDFQVQIDRLRLVKVDALFLPASPSDIVMIAPQLAYNQMKLQLLGPESWGDPKVAAQGDVYVEGAIFAVLSEGSELAQSTAAFEERFKKRYGKPPSKQAAQGYDAARIMIAALQKNPASRQELQTYLNSGDFTGLKLSGQGSFGRFGAQPKAKMMTIKNRQAAELGEDQPAKDKKAPAPVKNEKAKADSAAKKAAPKPKKP</sequence>
<evidence type="ECO:0000256" key="3">
    <source>
        <dbReference type="SAM" id="MobiDB-lite"/>
    </source>
</evidence>
<dbReference type="InterPro" id="IPR028081">
    <property type="entry name" value="Leu-bd"/>
</dbReference>
<dbReference type="Gene3D" id="1.25.40.10">
    <property type="entry name" value="Tetratricopeptide repeat domain"/>
    <property type="match status" value="1"/>
</dbReference>
<protein>
    <submittedName>
        <fullName evidence="5">Penicillin-binding protein activator</fullName>
    </submittedName>
</protein>
<evidence type="ECO:0000256" key="1">
    <source>
        <dbReference type="ARBA" id="ARBA00010062"/>
    </source>
</evidence>
<dbReference type="SUPFAM" id="SSF48452">
    <property type="entry name" value="TPR-like"/>
    <property type="match status" value="1"/>
</dbReference>
<evidence type="ECO:0000313" key="6">
    <source>
        <dbReference type="Proteomes" id="UP000736328"/>
    </source>
</evidence>
<dbReference type="InterPro" id="IPR019734">
    <property type="entry name" value="TPR_rpt"/>
</dbReference>
<proteinExistence type="inferred from homology"/>
<evidence type="ECO:0000313" key="5">
    <source>
        <dbReference type="EMBL" id="MBI4725735.1"/>
    </source>
</evidence>
<name>A0A933MJJ4_UNCT6</name>
<dbReference type="InterPro" id="IPR051010">
    <property type="entry name" value="BCAA_transport"/>
</dbReference>